<dbReference type="Pfam" id="PF00891">
    <property type="entry name" value="Methyltransf_2"/>
    <property type="match status" value="1"/>
</dbReference>
<feature type="domain" description="O-methyltransferase C-terminal" evidence="5">
    <location>
        <begin position="146"/>
        <end position="321"/>
    </location>
</feature>
<evidence type="ECO:0000256" key="4">
    <source>
        <dbReference type="PIRSR" id="PIRSR005739-1"/>
    </source>
</evidence>
<sequence>MEKVSETKDIVEYIRSIQEGQWKANLLNVALELNVFNVLLENQKLSSTELANKCGVKFHRPSDFFNALVAARFLDRDQNDLYSLSEISQKVLNPNNYEHYMVPYFIWTTSRAFTLGIDRFKQLLQSEEIEEKVQLGSEYYTDVPPPDFFSDAMHGVSMLASVSIPQLEFWKDFKTFADIGGSKGTVSVQICKAHEHIFGTVCELPSVQEKCEQYIKAQNLNDRLQFQELDFFRQEFPEVDVLIFGHILHNWPIETSQMILQKARKALNKNGAIIVYQAFLDNEKKNNFKSAMMELNMALMGKGQEFTEQEILDLITKNGFSDARIHNDKSFKAAIAFKRETD</sequence>
<dbReference type="InterPro" id="IPR036390">
    <property type="entry name" value="WH_DNA-bd_sf"/>
</dbReference>
<dbReference type="Gene3D" id="3.40.50.150">
    <property type="entry name" value="Vaccinia Virus protein VP39"/>
    <property type="match status" value="1"/>
</dbReference>
<keyword evidence="8" id="KW-1185">Reference proteome</keyword>
<dbReference type="InterPro" id="IPR001077">
    <property type="entry name" value="COMT_C"/>
</dbReference>
<keyword evidence="2 7" id="KW-0808">Transferase</keyword>
<dbReference type="InParanoid" id="A0A078B7G0"/>
<dbReference type="InterPro" id="IPR016461">
    <property type="entry name" value="COMT-like"/>
</dbReference>
<dbReference type="GO" id="GO:0008171">
    <property type="term" value="F:O-methyltransferase activity"/>
    <property type="evidence" value="ECO:0007669"/>
    <property type="project" value="InterPro"/>
</dbReference>
<proteinExistence type="predicted"/>
<dbReference type="EMBL" id="CCKQ01018458">
    <property type="protein sequence ID" value="CDW90430.1"/>
    <property type="molecule type" value="Genomic_DNA"/>
</dbReference>
<feature type="active site" description="Proton acceptor" evidence="4">
    <location>
        <position position="249"/>
    </location>
</feature>
<dbReference type="PROSITE" id="PS51683">
    <property type="entry name" value="SAM_OMT_II"/>
    <property type="match status" value="1"/>
</dbReference>
<dbReference type="OMA" id="FWPYVFG"/>
<dbReference type="SUPFAM" id="SSF53335">
    <property type="entry name" value="S-adenosyl-L-methionine-dependent methyltransferases"/>
    <property type="match status" value="1"/>
</dbReference>
<dbReference type="InterPro" id="IPR036388">
    <property type="entry name" value="WH-like_DNA-bd_sf"/>
</dbReference>
<keyword evidence="3" id="KW-0949">S-adenosyl-L-methionine</keyword>
<dbReference type="PANTHER" id="PTHR43712:SF2">
    <property type="entry name" value="O-METHYLTRANSFERASE CICE"/>
    <property type="match status" value="1"/>
</dbReference>
<dbReference type="InterPro" id="IPR029063">
    <property type="entry name" value="SAM-dependent_MTases_sf"/>
</dbReference>
<dbReference type="GO" id="GO:0032259">
    <property type="term" value="P:methylation"/>
    <property type="evidence" value="ECO:0007669"/>
    <property type="project" value="UniProtKB-KW"/>
</dbReference>
<evidence type="ECO:0000256" key="2">
    <source>
        <dbReference type="ARBA" id="ARBA00022679"/>
    </source>
</evidence>
<dbReference type="SUPFAM" id="SSF46785">
    <property type="entry name" value="Winged helix' DNA-binding domain"/>
    <property type="match status" value="1"/>
</dbReference>
<accession>A0A078B7G0</accession>
<dbReference type="Pfam" id="PF08100">
    <property type="entry name" value="Dimerisation"/>
    <property type="match status" value="1"/>
</dbReference>
<gene>
    <name evidence="7" type="primary">Contig11552.g12359</name>
    <name evidence="7" type="ORF">STYLEM_19573</name>
</gene>
<dbReference type="GO" id="GO:0046983">
    <property type="term" value="F:protein dimerization activity"/>
    <property type="evidence" value="ECO:0007669"/>
    <property type="project" value="InterPro"/>
</dbReference>
<dbReference type="PANTHER" id="PTHR43712">
    <property type="entry name" value="PUTATIVE (AFU_ORTHOLOGUE AFUA_4G14580)-RELATED"/>
    <property type="match status" value="1"/>
</dbReference>
<dbReference type="OrthoDB" id="1606438at2759"/>
<dbReference type="PIRSF" id="PIRSF005739">
    <property type="entry name" value="O-mtase"/>
    <property type="match status" value="1"/>
</dbReference>
<evidence type="ECO:0000256" key="1">
    <source>
        <dbReference type="ARBA" id="ARBA00022603"/>
    </source>
</evidence>
<evidence type="ECO:0000313" key="7">
    <source>
        <dbReference type="EMBL" id="CDW90430.1"/>
    </source>
</evidence>
<organism evidence="7 8">
    <name type="scientific">Stylonychia lemnae</name>
    <name type="common">Ciliate</name>
    <dbReference type="NCBI Taxonomy" id="5949"/>
    <lineage>
        <taxon>Eukaryota</taxon>
        <taxon>Sar</taxon>
        <taxon>Alveolata</taxon>
        <taxon>Ciliophora</taxon>
        <taxon>Intramacronucleata</taxon>
        <taxon>Spirotrichea</taxon>
        <taxon>Stichotrichia</taxon>
        <taxon>Sporadotrichida</taxon>
        <taxon>Oxytrichidae</taxon>
        <taxon>Stylonychinae</taxon>
        <taxon>Stylonychia</taxon>
    </lineage>
</organism>
<evidence type="ECO:0000256" key="3">
    <source>
        <dbReference type="ARBA" id="ARBA00022691"/>
    </source>
</evidence>
<dbReference type="Proteomes" id="UP000039865">
    <property type="component" value="Unassembled WGS sequence"/>
</dbReference>
<feature type="domain" description="O-methyltransferase dimerisation" evidence="6">
    <location>
        <begin position="19"/>
        <end position="92"/>
    </location>
</feature>
<keyword evidence="1 7" id="KW-0489">Methyltransferase</keyword>
<dbReference type="Gene3D" id="1.10.10.10">
    <property type="entry name" value="Winged helix-like DNA-binding domain superfamily/Winged helix DNA-binding domain"/>
    <property type="match status" value="1"/>
</dbReference>
<dbReference type="InterPro" id="IPR012967">
    <property type="entry name" value="COMT_dimerisation"/>
</dbReference>
<dbReference type="AlphaFoldDB" id="A0A078B7G0"/>
<evidence type="ECO:0000259" key="6">
    <source>
        <dbReference type="Pfam" id="PF08100"/>
    </source>
</evidence>
<name>A0A078B7G0_STYLE</name>
<reference evidence="7 8" key="1">
    <citation type="submission" date="2014-06" db="EMBL/GenBank/DDBJ databases">
        <authorList>
            <person name="Swart Estienne"/>
        </authorList>
    </citation>
    <scope>NUCLEOTIDE SEQUENCE [LARGE SCALE GENOMIC DNA]</scope>
    <source>
        <strain evidence="7 8">130c</strain>
    </source>
</reference>
<protein>
    <submittedName>
        <fullName evidence="7">Methyltransferase</fullName>
    </submittedName>
</protein>
<evidence type="ECO:0000313" key="8">
    <source>
        <dbReference type="Proteomes" id="UP000039865"/>
    </source>
</evidence>
<evidence type="ECO:0000259" key="5">
    <source>
        <dbReference type="Pfam" id="PF00891"/>
    </source>
</evidence>